<dbReference type="InterPro" id="IPR011042">
    <property type="entry name" value="6-blade_b-propeller_TolB-like"/>
</dbReference>
<dbReference type="STRING" id="177199.A0A420Y209"/>
<protein>
    <recommendedName>
        <fullName evidence="1">Peptidase S9 prolyl oligopeptidase catalytic domain-containing protein</fullName>
    </recommendedName>
</protein>
<gene>
    <name evidence="2" type="ORF">DL546_005250</name>
</gene>
<accession>A0A420Y209</accession>
<evidence type="ECO:0000259" key="1">
    <source>
        <dbReference type="Pfam" id="PF00326"/>
    </source>
</evidence>
<name>A0A420Y209_9PEZI</name>
<dbReference type="PANTHER" id="PTHR43056:SF5">
    <property type="entry name" value="PEPTIDASE S9 PROLYL OLIGOPEPTIDASE CATALYTIC DOMAIN-CONTAINING PROTEIN"/>
    <property type="match status" value="1"/>
</dbReference>
<dbReference type="SUPFAM" id="SSF53474">
    <property type="entry name" value="alpha/beta-Hydrolases"/>
    <property type="match status" value="1"/>
</dbReference>
<dbReference type="AlphaFoldDB" id="A0A420Y209"/>
<dbReference type="GO" id="GO:0008236">
    <property type="term" value="F:serine-type peptidase activity"/>
    <property type="evidence" value="ECO:0007669"/>
    <property type="project" value="InterPro"/>
</dbReference>
<dbReference type="Gene3D" id="2.120.10.30">
    <property type="entry name" value="TolB, C-terminal domain"/>
    <property type="match status" value="1"/>
</dbReference>
<proteinExistence type="predicted"/>
<reference evidence="2 3" key="1">
    <citation type="submission" date="2018-08" db="EMBL/GenBank/DDBJ databases">
        <title>Draft genome of the lignicolous fungus Coniochaeta pulveracea.</title>
        <authorList>
            <person name="Borstlap C.J."/>
            <person name="De Witt R.N."/>
            <person name="Botha A."/>
            <person name="Volschenk H."/>
        </authorList>
    </citation>
    <scope>NUCLEOTIDE SEQUENCE [LARGE SCALE GENOMIC DNA]</scope>
    <source>
        <strain evidence="2 3">CAB683</strain>
    </source>
</reference>
<dbReference type="InterPro" id="IPR029058">
    <property type="entry name" value="AB_hydrolase_fold"/>
</dbReference>
<keyword evidence="3" id="KW-1185">Reference proteome</keyword>
<sequence length="683" mass="75422">MIQRQSGNDSACNMANKQVAPYGDWKSELTSEAVTAGSRSLSSPRVDPISGRSFFLESRSNGTNGIIEILPDGSTKDRLAEHQSASTSVYEYGGLPYAIIPSNENQPPRIIFSDSKDKSLNLLRLDTDEDRPKVATLQKFSTLRYADFDVQPLISGNLSPWVLAVEEDHEKPKPADVKNYIVAINVAEFQVKRVVEGADFYMYPCFSPDGKKIAWKEWNHPDMPWQGCKLYWADWDDHGAVSNVELVAGENGQSVSEPRWSPDGKLFYCQEKTNFRQLYWKKPGDSVASSVTIPGLEKAEVGDASFFIGCQNYVFLDQNTIIAAPCWSGAYELVHIDLLTSTMTVLDTPLKDHRFDSVARLSSTAVLVKGAGYTTAPGIYTVTVNPDSLSRPTVRLVHSSTDVVYPSSLFSTPIPISFPSTKGNPPRTVTGFFWPPHNPSYTAPEDTLPPLLISPHGGPTAHTGPGLKLMDQYFTSRGYSCFSINYTGSSGHGKAYREALYGRWGIADTDDVADAVSYLASQSLINPKQVGVVGGSAGGYNVLQSLVHYPSVFAGGVCFCGVSDVAALDVETHKMESRYMEVLMGFDENTTQEEKDRVYKERSPLYRAEEIKAPLLLVHGDEDRVVPISQSYEVKKRMEGAGGTVEMIVLKGEGHMFKRGDSWRTVVEDGEKWWRKSLLGRDD</sequence>
<dbReference type="Gene3D" id="3.40.50.1820">
    <property type="entry name" value="alpha/beta hydrolase"/>
    <property type="match status" value="1"/>
</dbReference>
<dbReference type="OrthoDB" id="43744at2759"/>
<dbReference type="InterPro" id="IPR001375">
    <property type="entry name" value="Peptidase_S9_cat"/>
</dbReference>
<dbReference type="Pfam" id="PF00326">
    <property type="entry name" value="Peptidase_S9"/>
    <property type="match status" value="1"/>
</dbReference>
<dbReference type="InterPro" id="IPR050585">
    <property type="entry name" value="Xaa-Pro_dipeptidyl-ppase/CocE"/>
</dbReference>
<dbReference type="SUPFAM" id="SSF82171">
    <property type="entry name" value="DPP6 N-terminal domain-like"/>
    <property type="match status" value="1"/>
</dbReference>
<dbReference type="PANTHER" id="PTHR43056">
    <property type="entry name" value="PEPTIDASE S9 PROLYL OLIGOPEPTIDASE"/>
    <property type="match status" value="1"/>
</dbReference>
<evidence type="ECO:0000313" key="3">
    <source>
        <dbReference type="Proteomes" id="UP000275385"/>
    </source>
</evidence>
<feature type="domain" description="Peptidase S9 prolyl oligopeptidase catalytic" evidence="1">
    <location>
        <begin position="472"/>
        <end position="678"/>
    </location>
</feature>
<dbReference type="EMBL" id="QVQW01000066">
    <property type="protein sequence ID" value="RKU41907.1"/>
    <property type="molecule type" value="Genomic_DNA"/>
</dbReference>
<dbReference type="InterPro" id="IPR011659">
    <property type="entry name" value="WD40"/>
</dbReference>
<comment type="caution">
    <text evidence="2">The sequence shown here is derived from an EMBL/GenBank/DDBJ whole genome shotgun (WGS) entry which is preliminary data.</text>
</comment>
<dbReference type="GO" id="GO:0006508">
    <property type="term" value="P:proteolysis"/>
    <property type="evidence" value="ECO:0007669"/>
    <property type="project" value="InterPro"/>
</dbReference>
<evidence type="ECO:0000313" key="2">
    <source>
        <dbReference type="EMBL" id="RKU41907.1"/>
    </source>
</evidence>
<organism evidence="2 3">
    <name type="scientific">Coniochaeta pulveracea</name>
    <dbReference type="NCBI Taxonomy" id="177199"/>
    <lineage>
        <taxon>Eukaryota</taxon>
        <taxon>Fungi</taxon>
        <taxon>Dikarya</taxon>
        <taxon>Ascomycota</taxon>
        <taxon>Pezizomycotina</taxon>
        <taxon>Sordariomycetes</taxon>
        <taxon>Sordariomycetidae</taxon>
        <taxon>Coniochaetales</taxon>
        <taxon>Coniochaetaceae</taxon>
        <taxon>Coniochaeta</taxon>
    </lineage>
</organism>
<dbReference type="Proteomes" id="UP000275385">
    <property type="component" value="Unassembled WGS sequence"/>
</dbReference>
<dbReference type="Pfam" id="PF07676">
    <property type="entry name" value="PD40"/>
    <property type="match status" value="2"/>
</dbReference>